<feature type="region of interest" description="Disordered" evidence="1">
    <location>
        <begin position="242"/>
        <end position="307"/>
    </location>
</feature>
<feature type="region of interest" description="Disordered" evidence="1">
    <location>
        <begin position="525"/>
        <end position="566"/>
    </location>
</feature>
<evidence type="ECO:0000313" key="3">
    <source>
        <dbReference type="Proteomes" id="UP001642484"/>
    </source>
</evidence>
<sequence>MLPRNFIIPEVKGNLSAEDRRILLASFPSHCYKKVAKVIIGEPPADYKTFMQQAWLKDKKAKAEAELMRKKAEAARKKEEEAHRKAQEEQKKADNSKEAEAEGAEGESKEDGKEKGEEEEKDAKDEDAMEEEVLVNLTEEEKKRWFRPTDSPDLTSKEMSSSYQKFTLPSKEEGCDEITFLWHKEAQSKDYLNKWVQERKKVQRVDDLQPSDWFRNKFTEWNRVLGAWRKLQSDFKDPSRRRALAMAKKAQEGKAKKAVEEEKKDKQAEEENGDDEPKEEKEEQEEKEEKVEVAEEEEEEMKIDAESLDPLAVEDVTDFGNGEPLFANFQHEDWTLMSLRFELHLLCHAFQHDLDDPERPTFKEEHLAYYYNKYFRRVLSLNYYGVESNSELIDLVKDSVELSPSMSIEPQLSSDSPLENFVRLTEDGRRDRQLRIDSGDETAMLKIQRPRSPGPPVQGNFGKGGPGKGVPFRQTPPPTGPGGRPFFGYGAGGRPALAAQPPAHRPAPRPPATAVTFAQKRAVAQSNYPPAKTQRTSYPAGPTSIGGGAAAPRYGRSSYGLKTGRI</sequence>
<reference evidence="2 3" key="1">
    <citation type="submission" date="2024-02" db="EMBL/GenBank/DDBJ databases">
        <authorList>
            <person name="Chen Y."/>
            <person name="Shah S."/>
            <person name="Dougan E. K."/>
            <person name="Thang M."/>
            <person name="Chan C."/>
        </authorList>
    </citation>
    <scope>NUCLEOTIDE SEQUENCE [LARGE SCALE GENOMIC DNA]</scope>
</reference>
<evidence type="ECO:0000313" key="2">
    <source>
        <dbReference type="EMBL" id="CAK9102092.1"/>
    </source>
</evidence>
<keyword evidence="3" id="KW-1185">Reference proteome</keyword>
<gene>
    <name evidence="2" type="ORF">CCMP2556_LOCUS48075</name>
</gene>
<feature type="region of interest" description="Disordered" evidence="1">
    <location>
        <begin position="447"/>
        <end position="486"/>
    </location>
</feature>
<evidence type="ECO:0000256" key="1">
    <source>
        <dbReference type="SAM" id="MobiDB-lite"/>
    </source>
</evidence>
<feature type="compositionally biased region" description="Polar residues" evidence="1">
    <location>
        <begin position="525"/>
        <end position="537"/>
    </location>
</feature>
<comment type="caution">
    <text evidence="2">The sequence shown here is derived from an EMBL/GenBank/DDBJ whole genome shotgun (WGS) entry which is preliminary data.</text>
</comment>
<dbReference type="Proteomes" id="UP001642484">
    <property type="component" value="Unassembled WGS sequence"/>
</dbReference>
<feature type="region of interest" description="Disordered" evidence="1">
    <location>
        <begin position="62"/>
        <end position="168"/>
    </location>
</feature>
<accession>A0ABP0RNB1</accession>
<proteinExistence type="predicted"/>
<dbReference type="EMBL" id="CAXAMN010026306">
    <property type="protein sequence ID" value="CAK9102092.1"/>
    <property type="molecule type" value="Genomic_DNA"/>
</dbReference>
<protein>
    <submittedName>
        <fullName evidence="2">Uncharacterized protein</fullName>
    </submittedName>
</protein>
<feature type="compositionally biased region" description="Acidic residues" evidence="1">
    <location>
        <begin position="270"/>
        <end position="286"/>
    </location>
</feature>
<feature type="compositionally biased region" description="Basic and acidic residues" evidence="1">
    <location>
        <begin position="62"/>
        <end position="126"/>
    </location>
</feature>
<name>A0ABP0RNB1_9DINO</name>
<feature type="compositionally biased region" description="Polar residues" evidence="1">
    <location>
        <begin position="152"/>
        <end position="167"/>
    </location>
</feature>
<feature type="compositionally biased region" description="Basic and acidic residues" evidence="1">
    <location>
        <begin position="249"/>
        <end position="269"/>
    </location>
</feature>
<organism evidence="2 3">
    <name type="scientific">Durusdinium trenchii</name>
    <dbReference type="NCBI Taxonomy" id="1381693"/>
    <lineage>
        <taxon>Eukaryota</taxon>
        <taxon>Sar</taxon>
        <taxon>Alveolata</taxon>
        <taxon>Dinophyceae</taxon>
        <taxon>Suessiales</taxon>
        <taxon>Symbiodiniaceae</taxon>
        <taxon>Durusdinium</taxon>
    </lineage>
</organism>